<evidence type="ECO:0000313" key="3">
    <source>
        <dbReference type="Proteomes" id="UP000829196"/>
    </source>
</evidence>
<feature type="region of interest" description="Disordered" evidence="1">
    <location>
        <begin position="37"/>
        <end position="60"/>
    </location>
</feature>
<evidence type="ECO:0000256" key="1">
    <source>
        <dbReference type="SAM" id="MobiDB-lite"/>
    </source>
</evidence>
<dbReference type="Proteomes" id="UP000829196">
    <property type="component" value="Unassembled WGS sequence"/>
</dbReference>
<protein>
    <submittedName>
        <fullName evidence="2">Uncharacterized protein</fullName>
    </submittedName>
</protein>
<name>A0A8T3AC77_DENNO</name>
<gene>
    <name evidence="2" type="ORF">KFK09_024148</name>
</gene>
<proteinExistence type="predicted"/>
<dbReference type="OrthoDB" id="10454574at2759"/>
<evidence type="ECO:0000313" key="2">
    <source>
        <dbReference type="EMBL" id="KAI0494017.1"/>
    </source>
</evidence>
<reference evidence="2" key="1">
    <citation type="journal article" date="2022" name="Front. Genet.">
        <title>Chromosome-Scale Assembly of the Dendrobium nobile Genome Provides Insights Into the Molecular Mechanism of the Biosynthesis of the Medicinal Active Ingredient of Dendrobium.</title>
        <authorList>
            <person name="Xu Q."/>
            <person name="Niu S.-C."/>
            <person name="Li K.-L."/>
            <person name="Zheng P.-J."/>
            <person name="Zhang X.-J."/>
            <person name="Jia Y."/>
            <person name="Liu Y."/>
            <person name="Niu Y.-X."/>
            <person name="Yu L.-H."/>
            <person name="Chen D.-F."/>
            <person name="Zhang G.-Q."/>
        </authorList>
    </citation>
    <scope>NUCLEOTIDE SEQUENCE</scope>
    <source>
        <tissue evidence="2">Leaf</tissue>
    </source>
</reference>
<comment type="caution">
    <text evidence="2">The sequence shown here is derived from an EMBL/GenBank/DDBJ whole genome shotgun (WGS) entry which is preliminary data.</text>
</comment>
<accession>A0A8T3AC77</accession>
<organism evidence="2 3">
    <name type="scientific">Dendrobium nobile</name>
    <name type="common">Orchid</name>
    <dbReference type="NCBI Taxonomy" id="94219"/>
    <lineage>
        <taxon>Eukaryota</taxon>
        <taxon>Viridiplantae</taxon>
        <taxon>Streptophyta</taxon>
        <taxon>Embryophyta</taxon>
        <taxon>Tracheophyta</taxon>
        <taxon>Spermatophyta</taxon>
        <taxon>Magnoliopsida</taxon>
        <taxon>Liliopsida</taxon>
        <taxon>Asparagales</taxon>
        <taxon>Orchidaceae</taxon>
        <taxon>Epidendroideae</taxon>
        <taxon>Malaxideae</taxon>
        <taxon>Dendrobiinae</taxon>
        <taxon>Dendrobium</taxon>
    </lineage>
</organism>
<sequence>MGYFVGGLCQPGKLIASTKSVCLHGDGNVNVTEVRKSVISKRPGSERPLSSDGGRMDHSR</sequence>
<dbReference type="EMBL" id="JAGYWB010000017">
    <property type="protein sequence ID" value="KAI0494017.1"/>
    <property type="molecule type" value="Genomic_DNA"/>
</dbReference>
<keyword evidence="3" id="KW-1185">Reference proteome</keyword>
<dbReference type="AlphaFoldDB" id="A0A8T3AC77"/>